<evidence type="ECO:0000256" key="1">
    <source>
        <dbReference type="SAM" id="MobiDB-lite"/>
    </source>
</evidence>
<organism evidence="2 3">
    <name type="scientific">Trichinella nelsoni</name>
    <dbReference type="NCBI Taxonomy" id="6336"/>
    <lineage>
        <taxon>Eukaryota</taxon>
        <taxon>Metazoa</taxon>
        <taxon>Ecdysozoa</taxon>
        <taxon>Nematoda</taxon>
        <taxon>Enoplea</taxon>
        <taxon>Dorylaimia</taxon>
        <taxon>Trichinellida</taxon>
        <taxon>Trichinellidae</taxon>
        <taxon>Trichinella</taxon>
    </lineage>
</organism>
<proteinExistence type="predicted"/>
<keyword evidence="3" id="KW-1185">Reference proteome</keyword>
<comment type="caution">
    <text evidence="2">The sequence shown here is derived from an EMBL/GenBank/DDBJ whole genome shotgun (WGS) entry which is preliminary data.</text>
</comment>
<dbReference type="AlphaFoldDB" id="A0A0V0S2W2"/>
<reference evidence="2 3" key="1">
    <citation type="submission" date="2015-01" db="EMBL/GenBank/DDBJ databases">
        <title>Evolution of Trichinella species and genotypes.</title>
        <authorList>
            <person name="Korhonen P.K."/>
            <person name="Edoardo P."/>
            <person name="Giuseppe L.R."/>
            <person name="Gasser R.B."/>
        </authorList>
    </citation>
    <scope>NUCLEOTIDE SEQUENCE [LARGE SCALE GENOMIC DNA]</scope>
    <source>
        <strain evidence="2">ISS37</strain>
    </source>
</reference>
<gene>
    <name evidence="2" type="ORF">T07_9179</name>
</gene>
<sequence>MAQEDAGIQAVGNRRQLMNQSVCHDPEAGYSRQSVVSKVDLYPESDAVQGRRNGVEAVEPAGQGSALHA</sequence>
<evidence type="ECO:0000313" key="2">
    <source>
        <dbReference type="EMBL" id="KRX21099.1"/>
    </source>
</evidence>
<accession>A0A0V0S2W2</accession>
<protein>
    <submittedName>
        <fullName evidence="2">Uncharacterized protein</fullName>
    </submittedName>
</protein>
<name>A0A0V0S2W2_9BILA</name>
<dbReference type="EMBL" id="JYDL01000042">
    <property type="protein sequence ID" value="KRX21099.1"/>
    <property type="molecule type" value="Genomic_DNA"/>
</dbReference>
<evidence type="ECO:0000313" key="3">
    <source>
        <dbReference type="Proteomes" id="UP000054630"/>
    </source>
</evidence>
<feature type="region of interest" description="Disordered" evidence="1">
    <location>
        <begin position="46"/>
        <end position="69"/>
    </location>
</feature>
<dbReference type="OrthoDB" id="10447582at2759"/>
<dbReference type="Proteomes" id="UP000054630">
    <property type="component" value="Unassembled WGS sequence"/>
</dbReference>